<comment type="caution">
    <text evidence="8">The sequence shown here is derived from an EMBL/GenBank/DDBJ whole genome shotgun (WGS) entry which is preliminary data.</text>
</comment>
<dbReference type="GO" id="GO:0005886">
    <property type="term" value="C:plasma membrane"/>
    <property type="evidence" value="ECO:0007669"/>
    <property type="project" value="UniProtKB-ARBA"/>
</dbReference>
<feature type="transmembrane region" description="Helical" evidence="7">
    <location>
        <begin position="194"/>
        <end position="213"/>
    </location>
</feature>
<evidence type="ECO:0000256" key="1">
    <source>
        <dbReference type="ARBA" id="ARBA00004141"/>
    </source>
</evidence>
<evidence type="ECO:0000313" key="8">
    <source>
        <dbReference type="EMBL" id="KDN44259.1"/>
    </source>
</evidence>
<dbReference type="RefSeq" id="XP_013242710.1">
    <property type="nucleotide sequence ID" value="XM_013387256.1"/>
</dbReference>
<dbReference type="FunCoup" id="A0A066VZL9">
    <property type="interactions" value="235"/>
</dbReference>
<dbReference type="InParanoid" id="A0A066VZL9"/>
<dbReference type="OMA" id="LPTIMFA"/>
<evidence type="ECO:0000256" key="5">
    <source>
        <dbReference type="ARBA" id="ARBA00022989"/>
    </source>
</evidence>
<dbReference type="PANTHER" id="PTHR11654">
    <property type="entry name" value="OLIGOPEPTIDE TRANSPORTER-RELATED"/>
    <property type="match status" value="1"/>
</dbReference>
<dbReference type="STRING" id="1037660.A0A066VZL9"/>
<keyword evidence="6 7" id="KW-0472">Membrane</keyword>
<protein>
    <submittedName>
        <fullName evidence="8">Putative PTR2-Di-and tripeptide permease</fullName>
    </submittedName>
</protein>
<organism evidence="8 9">
    <name type="scientific">Tilletiaria anomala (strain ATCC 24038 / CBS 436.72 / UBC 951)</name>
    <dbReference type="NCBI Taxonomy" id="1037660"/>
    <lineage>
        <taxon>Eukaryota</taxon>
        <taxon>Fungi</taxon>
        <taxon>Dikarya</taxon>
        <taxon>Basidiomycota</taxon>
        <taxon>Ustilaginomycotina</taxon>
        <taxon>Exobasidiomycetes</taxon>
        <taxon>Georgefischeriales</taxon>
        <taxon>Tilletiariaceae</taxon>
        <taxon>Tilletiaria</taxon>
    </lineage>
</organism>
<dbReference type="HOGENOM" id="CLU_004790_4_1_1"/>
<evidence type="ECO:0000256" key="6">
    <source>
        <dbReference type="ARBA" id="ARBA00023136"/>
    </source>
</evidence>
<dbReference type="FunFam" id="1.20.1250.20:FF:000085">
    <property type="entry name" value="MFS peptide transporter Ptr2"/>
    <property type="match status" value="1"/>
</dbReference>
<dbReference type="OrthoDB" id="8904098at2759"/>
<keyword evidence="3" id="KW-0813">Transport</keyword>
<evidence type="ECO:0000256" key="3">
    <source>
        <dbReference type="ARBA" id="ARBA00022448"/>
    </source>
</evidence>
<feature type="transmembrane region" description="Helical" evidence="7">
    <location>
        <begin position="402"/>
        <end position="422"/>
    </location>
</feature>
<evidence type="ECO:0000256" key="2">
    <source>
        <dbReference type="ARBA" id="ARBA00005982"/>
    </source>
</evidence>
<dbReference type="EMBL" id="JMSN01000053">
    <property type="protein sequence ID" value="KDN44259.1"/>
    <property type="molecule type" value="Genomic_DNA"/>
</dbReference>
<keyword evidence="5 7" id="KW-1133">Transmembrane helix</keyword>
<dbReference type="AlphaFoldDB" id="A0A066VZL9"/>
<dbReference type="InterPro" id="IPR000109">
    <property type="entry name" value="POT_fam"/>
</dbReference>
<feature type="transmembrane region" description="Helical" evidence="7">
    <location>
        <begin position="478"/>
        <end position="500"/>
    </location>
</feature>
<proteinExistence type="inferred from homology"/>
<name>A0A066VZL9_TILAU</name>
<keyword evidence="4 7" id="KW-0812">Transmembrane</keyword>
<dbReference type="GO" id="GO:0071916">
    <property type="term" value="F:dipeptide transmembrane transporter activity"/>
    <property type="evidence" value="ECO:0007669"/>
    <property type="project" value="UniProtKB-ARBA"/>
</dbReference>
<keyword evidence="9" id="KW-1185">Reference proteome</keyword>
<comment type="similarity">
    <text evidence="2">Belongs to the major facilitator superfamily. Proton-dependent oligopeptide transporter (POT/PTR) (TC 2.A.17) family.</text>
</comment>
<feature type="transmembrane region" description="Helical" evidence="7">
    <location>
        <begin position="442"/>
        <end position="466"/>
    </location>
</feature>
<gene>
    <name evidence="8" type="ORF">K437DRAFT_140166</name>
</gene>
<feature type="transmembrane region" description="Helical" evidence="7">
    <location>
        <begin position="566"/>
        <end position="587"/>
    </location>
</feature>
<evidence type="ECO:0000256" key="4">
    <source>
        <dbReference type="ARBA" id="ARBA00022692"/>
    </source>
</evidence>
<evidence type="ECO:0000313" key="9">
    <source>
        <dbReference type="Proteomes" id="UP000027361"/>
    </source>
</evidence>
<dbReference type="InterPro" id="IPR036259">
    <property type="entry name" value="MFS_trans_sf"/>
</dbReference>
<feature type="transmembrane region" description="Helical" evidence="7">
    <location>
        <begin position="593"/>
        <end position="614"/>
    </location>
</feature>
<dbReference type="SUPFAM" id="SSF103473">
    <property type="entry name" value="MFS general substrate transporter"/>
    <property type="match status" value="1"/>
</dbReference>
<dbReference type="GeneID" id="25261542"/>
<dbReference type="Proteomes" id="UP000027361">
    <property type="component" value="Unassembled WGS sequence"/>
</dbReference>
<feature type="transmembrane region" description="Helical" evidence="7">
    <location>
        <begin position="163"/>
        <end position="182"/>
    </location>
</feature>
<dbReference type="Gene3D" id="1.20.1250.20">
    <property type="entry name" value="MFS general substrate transporter like domains"/>
    <property type="match status" value="1"/>
</dbReference>
<reference evidence="8 9" key="1">
    <citation type="submission" date="2014-05" db="EMBL/GenBank/DDBJ databases">
        <title>Draft genome sequence of a rare smut relative, Tilletiaria anomala UBC 951.</title>
        <authorList>
            <consortium name="DOE Joint Genome Institute"/>
            <person name="Toome M."/>
            <person name="Kuo A."/>
            <person name="Henrissat B."/>
            <person name="Lipzen A."/>
            <person name="Tritt A."/>
            <person name="Yoshinaga Y."/>
            <person name="Zane M."/>
            <person name="Barry K."/>
            <person name="Grigoriev I.V."/>
            <person name="Spatafora J.W."/>
            <person name="Aimea M.C."/>
        </authorList>
    </citation>
    <scope>NUCLEOTIDE SEQUENCE [LARGE SCALE GENOMIC DNA]</scope>
    <source>
        <strain evidence="8 9">UBC 951</strain>
    </source>
</reference>
<feature type="transmembrane region" description="Helical" evidence="7">
    <location>
        <begin position="535"/>
        <end position="554"/>
    </location>
</feature>
<accession>A0A066VZL9</accession>
<comment type="subcellular location">
    <subcellularLocation>
        <location evidence="1">Membrane</location>
        <topology evidence="1">Multi-pass membrane protein</topology>
    </subcellularLocation>
</comment>
<sequence>MSDANADTVEYAAAGEAVIHNAQADGAKHPEAAIGRPLTVPSKIEGLHLSDNGLVYPTEDERRTLRRVPAALPWMAFWVAFCELAERFSYYGCTQVFQNYIQRPRPSYDYGGLTGANRSHEGNAGALGMGQKVATGLTTFNSFWVYCTPLLGAYLADAHWGRFKTICIAVAIASIGHIMLIINGIPHVMDNPDGALACFVISVIVMGFGTGFFKSNVAPLIAEQVAGQKQIVRVTNSGERVIVDPTLTISRLFMYFYLAINIGAVLGQVGMSFSAKYVGYWLAFTLPTVVFLLCIPVLYFGRNRYVRSPPSGSVLANALRLLRFAIRRRGWSFNPRADDFWTNVLPSSFAAEDRPKWMTFDDQWVMEVRRGFKACAVFGLYPLYWLCYNQINSASQSMMRNALRSSVLSLILLPLFCIMFFRADNLTSQAGVMVKNGVPNEITAQLDPLFIIVLVPFLDWIVYPLLRRFGFNFSPLKRICAGFFCASFAMVWAAVVQHYIYVKSPCGTDTSGNLPGTSIQCPPAPMSMWIQSGCYALIALSEIFTSITGLEYAFTKAPGNMKSLVMSLYLFQTALANALGFAFVELAGDPNLVINYGVFAGLAFVGGCLFWFFFHNLDKEEDALNNLDEGVYGKQDAVGNATAATNSFDEKYG</sequence>
<feature type="transmembrane region" description="Helical" evidence="7">
    <location>
        <begin position="252"/>
        <end position="271"/>
    </location>
</feature>
<feature type="transmembrane region" description="Helical" evidence="7">
    <location>
        <begin position="277"/>
        <end position="300"/>
    </location>
</feature>
<evidence type="ECO:0000256" key="7">
    <source>
        <dbReference type="SAM" id="Phobius"/>
    </source>
</evidence>
<dbReference type="Pfam" id="PF00854">
    <property type="entry name" value="PTR2"/>
    <property type="match status" value="1"/>
</dbReference>